<dbReference type="EMBL" id="BK015176">
    <property type="protein sequence ID" value="DAD94487.1"/>
    <property type="molecule type" value="Genomic_DNA"/>
</dbReference>
<accession>A0A8S5NJG6</accession>
<protein>
    <submittedName>
        <fullName evidence="1">Uncharacterized protein</fullName>
    </submittedName>
</protein>
<reference evidence="1" key="1">
    <citation type="journal article" date="2021" name="Proc. Natl. Acad. Sci. U.S.A.">
        <title>A Catalog of Tens of Thousands of Viruses from Human Metagenomes Reveals Hidden Associations with Chronic Diseases.</title>
        <authorList>
            <person name="Tisza M.J."/>
            <person name="Buck C.B."/>
        </authorList>
    </citation>
    <scope>NUCLEOTIDE SEQUENCE</scope>
    <source>
        <strain evidence="1">CttFh17</strain>
    </source>
</reference>
<sequence>MLYSHFFTVIQIRNEREMIETNLKTRDYSPHEAVRIVNPKQYLLYIKNNVYPVDMYTSIDDKTNNVILAMVFLKEDTAEVYKKWCNYELD</sequence>
<proteinExistence type="predicted"/>
<name>A0A8S5NJG6_9CAUD</name>
<evidence type="ECO:0000313" key="1">
    <source>
        <dbReference type="EMBL" id="DAD94487.1"/>
    </source>
</evidence>
<organism evidence="1">
    <name type="scientific">Siphoviridae sp. cttFh17</name>
    <dbReference type="NCBI Taxonomy" id="2826491"/>
    <lineage>
        <taxon>Viruses</taxon>
        <taxon>Duplodnaviria</taxon>
        <taxon>Heunggongvirae</taxon>
        <taxon>Uroviricota</taxon>
        <taxon>Caudoviricetes</taxon>
    </lineage>
</organism>